<dbReference type="Proteomes" id="UP001549291">
    <property type="component" value="Unassembled WGS sequence"/>
</dbReference>
<evidence type="ECO:0000256" key="1">
    <source>
        <dbReference type="SAM" id="MobiDB-lite"/>
    </source>
</evidence>
<dbReference type="EMBL" id="JBEPTQ010000002">
    <property type="protein sequence ID" value="MET4722022.1"/>
    <property type="molecule type" value="Genomic_DNA"/>
</dbReference>
<feature type="region of interest" description="Disordered" evidence="1">
    <location>
        <begin position="39"/>
        <end position="94"/>
    </location>
</feature>
<proteinExistence type="predicted"/>
<protein>
    <submittedName>
        <fullName evidence="2">Uncharacterized protein</fullName>
    </submittedName>
</protein>
<organism evidence="2 3">
    <name type="scientific">Bradyrhizobium japonicum</name>
    <dbReference type="NCBI Taxonomy" id="375"/>
    <lineage>
        <taxon>Bacteria</taxon>
        <taxon>Pseudomonadati</taxon>
        <taxon>Pseudomonadota</taxon>
        <taxon>Alphaproteobacteria</taxon>
        <taxon>Hyphomicrobiales</taxon>
        <taxon>Nitrobacteraceae</taxon>
        <taxon>Bradyrhizobium</taxon>
    </lineage>
</organism>
<gene>
    <name evidence="2" type="ORF">ABIF63_006128</name>
</gene>
<accession>A0ABV2S0E0</accession>
<reference evidence="2 3" key="1">
    <citation type="submission" date="2024-06" db="EMBL/GenBank/DDBJ databases">
        <title>Genomic Encyclopedia of Type Strains, Phase V (KMG-V): Genome sequencing to study the core and pangenomes of soil and plant-associated prokaryotes.</title>
        <authorList>
            <person name="Whitman W."/>
        </authorList>
    </citation>
    <scope>NUCLEOTIDE SEQUENCE [LARGE SCALE GENOMIC DNA]</scope>
    <source>
        <strain evidence="2 3">USDA 160</strain>
    </source>
</reference>
<keyword evidence="3" id="KW-1185">Reference proteome</keyword>
<sequence>MGKAGRFLPLNATQLPHFGNCLKRREVLSSNALNGEPAALSLSTQTARGHPSIRESQLGNHGKAEWGVVGPVNRIGHTQSMANEDGGWMETSKD</sequence>
<comment type="caution">
    <text evidence="2">The sequence shown here is derived from an EMBL/GenBank/DDBJ whole genome shotgun (WGS) entry which is preliminary data.</text>
</comment>
<name>A0ABV2S0E0_BRAJP</name>
<evidence type="ECO:0000313" key="3">
    <source>
        <dbReference type="Proteomes" id="UP001549291"/>
    </source>
</evidence>
<evidence type="ECO:0000313" key="2">
    <source>
        <dbReference type="EMBL" id="MET4722022.1"/>
    </source>
</evidence>
<dbReference type="RefSeq" id="WP_354270277.1">
    <property type="nucleotide sequence ID" value="NZ_JBEPTQ010000002.1"/>
</dbReference>